<protein>
    <submittedName>
        <fullName evidence="5">Purine catabolism regulator</fullName>
    </submittedName>
</protein>
<dbReference type="InterPro" id="IPR041522">
    <property type="entry name" value="CdaR_GGDEF"/>
</dbReference>
<dbReference type="PANTHER" id="PTHR33744:SF1">
    <property type="entry name" value="DNA-BINDING TRANSCRIPTIONAL ACTIVATOR ADER"/>
    <property type="match status" value="1"/>
</dbReference>
<comment type="caution">
    <text evidence="5">The sequence shown here is derived from an EMBL/GenBank/DDBJ whole genome shotgun (WGS) entry which is preliminary data.</text>
</comment>
<name>A0A4R2J762_9PSEU</name>
<gene>
    <name evidence="5" type="ORF">EV192_112148</name>
</gene>
<dbReference type="Pfam" id="PF17853">
    <property type="entry name" value="GGDEF_2"/>
    <property type="match status" value="1"/>
</dbReference>
<dbReference type="InterPro" id="IPR051448">
    <property type="entry name" value="CdaR-like_regulators"/>
</dbReference>
<dbReference type="Pfam" id="PF07905">
    <property type="entry name" value="PucR"/>
    <property type="match status" value="1"/>
</dbReference>
<evidence type="ECO:0000259" key="3">
    <source>
        <dbReference type="Pfam" id="PF13556"/>
    </source>
</evidence>
<feature type="domain" description="CdaR GGDEF-like" evidence="4">
    <location>
        <begin position="318"/>
        <end position="448"/>
    </location>
</feature>
<feature type="domain" description="Purine catabolism PurC-like" evidence="2">
    <location>
        <begin position="35"/>
        <end position="156"/>
    </location>
</feature>
<evidence type="ECO:0000259" key="2">
    <source>
        <dbReference type="Pfam" id="PF07905"/>
    </source>
</evidence>
<reference evidence="5 6" key="1">
    <citation type="submission" date="2019-03" db="EMBL/GenBank/DDBJ databases">
        <title>Genomic Encyclopedia of Type Strains, Phase IV (KMG-IV): sequencing the most valuable type-strain genomes for metagenomic binning, comparative biology and taxonomic classification.</title>
        <authorList>
            <person name="Goeker M."/>
        </authorList>
    </citation>
    <scope>NUCLEOTIDE SEQUENCE [LARGE SCALE GENOMIC DNA]</scope>
    <source>
        <strain evidence="5 6">DSM 45934</strain>
    </source>
</reference>
<dbReference type="PANTHER" id="PTHR33744">
    <property type="entry name" value="CARBOHYDRATE DIACID REGULATOR"/>
    <property type="match status" value="1"/>
</dbReference>
<dbReference type="AlphaFoldDB" id="A0A4R2J762"/>
<proteinExistence type="inferred from homology"/>
<dbReference type="Proteomes" id="UP000295680">
    <property type="component" value="Unassembled WGS sequence"/>
</dbReference>
<comment type="similarity">
    <text evidence="1">Belongs to the CdaR family.</text>
</comment>
<dbReference type="InterPro" id="IPR012914">
    <property type="entry name" value="PucR_dom"/>
</dbReference>
<evidence type="ECO:0000259" key="4">
    <source>
        <dbReference type="Pfam" id="PF17853"/>
    </source>
</evidence>
<feature type="domain" description="PucR C-terminal helix-turn-helix" evidence="3">
    <location>
        <begin position="502"/>
        <end position="559"/>
    </location>
</feature>
<dbReference type="InterPro" id="IPR025736">
    <property type="entry name" value="PucR_C-HTH_dom"/>
</dbReference>
<keyword evidence="6" id="KW-1185">Reference proteome</keyword>
<dbReference type="InterPro" id="IPR042070">
    <property type="entry name" value="PucR_C-HTH_sf"/>
</dbReference>
<dbReference type="EMBL" id="SLWS01000012">
    <property type="protein sequence ID" value="TCO52416.1"/>
    <property type="molecule type" value="Genomic_DNA"/>
</dbReference>
<evidence type="ECO:0000313" key="5">
    <source>
        <dbReference type="EMBL" id="TCO52416.1"/>
    </source>
</evidence>
<evidence type="ECO:0000313" key="6">
    <source>
        <dbReference type="Proteomes" id="UP000295680"/>
    </source>
</evidence>
<evidence type="ECO:0000256" key="1">
    <source>
        <dbReference type="ARBA" id="ARBA00006754"/>
    </source>
</evidence>
<organism evidence="5 6">
    <name type="scientific">Actinocrispum wychmicini</name>
    <dbReference type="NCBI Taxonomy" id="1213861"/>
    <lineage>
        <taxon>Bacteria</taxon>
        <taxon>Bacillati</taxon>
        <taxon>Actinomycetota</taxon>
        <taxon>Actinomycetes</taxon>
        <taxon>Pseudonocardiales</taxon>
        <taxon>Pseudonocardiaceae</taxon>
        <taxon>Actinocrispum</taxon>
    </lineage>
</organism>
<dbReference type="Gene3D" id="1.10.10.2840">
    <property type="entry name" value="PucR C-terminal helix-turn-helix domain"/>
    <property type="match status" value="1"/>
</dbReference>
<accession>A0A4R2J762</accession>
<dbReference type="Pfam" id="PF13556">
    <property type="entry name" value="HTH_30"/>
    <property type="match status" value="1"/>
</dbReference>
<sequence>MVSLLGTAARHHTQHVPETGYSIYSVSVYPTVSETLALPVVQEARPRVVAGHGGLSKRVRWVHAAEVPDVAQLLRGGELVLTTGIALPDDPAGLARYVDELADVGAAGVVVELRRHWSDKLPSAFVGAAERRGLPLVTLSEETRFVTVTEAIVGLIVDAQVAELRAAEQVHETFTALTVAGAEPAEVLREVARTAGCPVVLETLSHDVLAYDTAKADPGEVLRDWARRSRAVHVTERTSYDPDAGWLITVVGARGNDWGRLVMLCPDAPPHRYIVVAERAASALAVHRLVARDREGLERHAHRTLLTEMLATSGPAGNLNARAAALGVPLEHRRLVGIAVRPRTSANPAPAMATQEVLRDLAEATALAGRRAQVAALVGVVDDTSVRALLSLPPQAEVDNALRKLAKEVHQAAGATQRALPVVLAVGTTVDRLTGVRRSLVEAAHVADAALRSTSDRLYHRLDDVRLRGLLHLLANDERVTAFSDRELGALLARDATNGSRLVDILRHYCRKGGNKSAAAEAAHMSRTAYYQQLSRIEQVLGVSLEDPESMLSLYVALLTLDVQAHHTTE</sequence>